<dbReference type="InterPro" id="IPR004146">
    <property type="entry name" value="DC1"/>
</dbReference>
<evidence type="ECO:0000256" key="2">
    <source>
        <dbReference type="ARBA" id="ARBA00022737"/>
    </source>
</evidence>
<evidence type="ECO:0000256" key="3">
    <source>
        <dbReference type="ARBA" id="ARBA00022833"/>
    </source>
</evidence>
<dbReference type="AlphaFoldDB" id="A0A5J5S7N0"/>
<evidence type="ECO:0000256" key="1">
    <source>
        <dbReference type="ARBA" id="ARBA00022723"/>
    </source>
</evidence>
<dbReference type="PROSITE" id="PS50081">
    <property type="entry name" value="ZF_DAG_PE_2"/>
    <property type="match status" value="1"/>
</dbReference>
<dbReference type="Proteomes" id="UP000327439">
    <property type="component" value="Chromosome D02"/>
</dbReference>
<proteinExistence type="predicted"/>
<dbReference type="GO" id="GO:0046872">
    <property type="term" value="F:metal ion binding"/>
    <property type="evidence" value="ECO:0007669"/>
    <property type="project" value="UniProtKB-KW"/>
</dbReference>
<dbReference type="SUPFAM" id="SSF57889">
    <property type="entry name" value="Cysteine-rich domain"/>
    <property type="match status" value="3"/>
</dbReference>
<evidence type="ECO:0000259" key="4">
    <source>
        <dbReference type="PROSITE" id="PS50081"/>
    </source>
</evidence>
<accession>A0A5J5S7N0</accession>
<dbReference type="PANTHER" id="PTHR32410:SF169">
    <property type="entry name" value="C1 DOMAIN FAMILY PROTEIN, PUTATIVE-RELATED"/>
    <property type="match status" value="1"/>
</dbReference>
<protein>
    <recommendedName>
        <fullName evidence="4">Phorbol-ester/DAG-type domain-containing protein</fullName>
    </recommendedName>
</protein>
<gene>
    <name evidence="5" type="ORF">ES319_D02G022400v1</name>
</gene>
<keyword evidence="2" id="KW-0677">Repeat</keyword>
<organism evidence="5 6">
    <name type="scientific">Gossypium barbadense</name>
    <name type="common">Sea Island cotton</name>
    <name type="synonym">Hibiscus barbadensis</name>
    <dbReference type="NCBI Taxonomy" id="3634"/>
    <lineage>
        <taxon>Eukaryota</taxon>
        <taxon>Viridiplantae</taxon>
        <taxon>Streptophyta</taxon>
        <taxon>Embryophyta</taxon>
        <taxon>Tracheophyta</taxon>
        <taxon>Spermatophyta</taxon>
        <taxon>Magnoliopsida</taxon>
        <taxon>eudicotyledons</taxon>
        <taxon>Gunneridae</taxon>
        <taxon>Pentapetalae</taxon>
        <taxon>rosids</taxon>
        <taxon>malvids</taxon>
        <taxon>Malvales</taxon>
        <taxon>Malvaceae</taxon>
        <taxon>Malvoideae</taxon>
        <taxon>Gossypium</taxon>
    </lineage>
</organism>
<dbReference type="OrthoDB" id="989820at2759"/>
<feature type="domain" description="Phorbol-ester/DAG-type" evidence="4">
    <location>
        <begin position="109"/>
        <end position="159"/>
    </location>
</feature>
<dbReference type="InterPro" id="IPR053192">
    <property type="entry name" value="Vacuole_Formation_Reg"/>
</dbReference>
<dbReference type="InterPro" id="IPR002219">
    <property type="entry name" value="PKC_DAG/PE"/>
</dbReference>
<dbReference type="InterPro" id="IPR046349">
    <property type="entry name" value="C1-like_sf"/>
</dbReference>
<name>A0A5J5S7N0_GOSBA</name>
<reference evidence="6" key="1">
    <citation type="journal article" date="2020" name="Nat. Genet.">
        <title>Genomic diversifications of five Gossypium allopolyploid species and their impact on cotton improvement.</title>
        <authorList>
            <person name="Chen Z.J."/>
            <person name="Sreedasyam A."/>
            <person name="Ando A."/>
            <person name="Song Q."/>
            <person name="De Santiago L.M."/>
            <person name="Hulse-Kemp A.M."/>
            <person name="Ding M."/>
            <person name="Ye W."/>
            <person name="Kirkbride R.C."/>
            <person name="Jenkins J."/>
            <person name="Plott C."/>
            <person name="Lovell J."/>
            <person name="Lin Y.M."/>
            <person name="Vaughn R."/>
            <person name="Liu B."/>
            <person name="Simpson S."/>
            <person name="Scheffler B.E."/>
            <person name="Wen L."/>
            <person name="Saski C.A."/>
            <person name="Grover C.E."/>
            <person name="Hu G."/>
            <person name="Conover J.L."/>
            <person name="Carlson J.W."/>
            <person name="Shu S."/>
            <person name="Boston L.B."/>
            <person name="Williams M."/>
            <person name="Peterson D.G."/>
            <person name="McGee K."/>
            <person name="Jones D.C."/>
            <person name="Wendel J.F."/>
            <person name="Stelly D.M."/>
            <person name="Grimwood J."/>
            <person name="Schmutz J."/>
        </authorList>
    </citation>
    <scope>NUCLEOTIDE SEQUENCE [LARGE SCALE GENOMIC DNA]</scope>
    <source>
        <strain evidence="6">cv. 3-79</strain>
    </source>
</reference>
<dbReference type="Pfam" id="PF03107">
    <property type="entry name" value="C1_2"/>
    <property type="match status" value="2"/>
</dbReference>
<evidence type="ECO:0000313" key="6">
    <source>
        <dbReference type="Proteomes" id="UP000327439"/>
    </source>
</evidence>
<keyword evidence="3" id="KW-0862">Zinc</keyword>
<keyword evidence="1" id="KW-0479">Metal-binding</keyword>
<dbReference type="PANTHER" id="PTHR32410">
    <property type="entry name" value="CYSTEINE/HISTIDINE-RICH C1 DOMAIN FAMILY PROTEIN"/>
    <property type="match status" value="1"/>
</dbReference>
<keyword evidence="6" id="KW-1185">Reference proteome</keyword>
<sequence length="283" mass="32873">MHNLMLSASVGGYENSCDGCMLPISDPFYYCSECDFFLHKACAELLRMKRVWHHTYCKQPHILISDKVFHCEMCFHKSNAFAYECSECESRTCLRCVIALTPGARTCLKHEHPLRFYREYKGKCNACSCFSWRAFCCKDCNFVLHLGCFSLPITTQHKCDEHLLSLTDHDDNNYSESHYCDICEESRDPNRWFYHCAICNTSAHVNCVLGKYTFLKLGSIFEETDHPHPLTIVKKKYYYPDCDKCGKPCEDLALECSKSECKYIVHWNCAAPRKLQCLIGWPM</sequence>
<evidence type="ECO:0000313" key="5">
    <source>
        <dbReference type="EMBL" id="KAB2039610.1"/>
    </source>
</evidence>
<dbReference type="EMBL" id="CM018216">
    <property type="protein sequence ID" value="KAB2039610.1"/>
    <property type="molecule type" value="Genomic_DNA"/>
</dbReference>